<reference evidence="3 4" key="1">
    <citation type="submission" date="2024-09" db="EMBL/GenBank/DDBJ databases">
        <authorList>
            <person name="Sun Q."/>
            <person name="Mori K."/>
        </authorList>
    </citation>
    <scope>NUCLEOTIDE SEQUENCE [LARGE SCALE GENOMIC DNA]</scope>
    <source>
        <strain evidence="3 4">JCM 3324</strain>
    </source>
</reference>
<keyword evidence="4" id="KW-1185">Reference proteome</keyword>
<evidence type="ECO:0000313" key="3">
    <source>
        <dbReference type="EMBL" id="MFB9474084.1"/>
    </source>
</evidence>
<protein>
    <submittedName>
        <fullName evidence="3">FAD-dependent oxidoreductase</fullName>
    </submittedName>
</protein>
<dbReference type="Proteomes" id="UP001589568">
    <property type="component" value="Unassembled WGS sequence"/>
</dbReference>
<evidence type="ECO:0000256" key="1">
    <source>
        <dbReference type="SAM" id="MobiDB-lite"/>
    </source>
</evidence>
<comment type="caution">
    <text evidence="3">The sequence shown here is derived from an EMBL/GenBank/DDBJ whole genome shotgun (WGS) entry which is preliminary data.</text>
</comment>
<feature type="region of interest" description="Disordered" evidence="1">
    <location>
        <begin position="56"/>
        <end position="104"/>
    </location>
</feature>
<gene>
    <name evidence="3" type="ORF">ACFFR3_31700</name>
</gene>
<name>A0ABV5NWN1_9ACTN</name>
<sequence>MTGCCGPTAVELEPSRQAARPDGLPVVVIGAGPIGLAAAAHLAERGLDFVVLEAGSGRRRRSRSGGTYRCSAPGSTTSTPPPAASWRPTAGARRTPSGCPPVPS</sequence>
<feature type="domain" description="FAD dependent oxidoreductase" evidence="2">
    <location>
        <begin position="26"/>
        <end position="67"/>
    </location>
</feature>
<dbReference type="Pfam" id="PF01266">
    <property type="entry name" value="DAO"/>
    <property type="match status" value="1"/>
</dbReference>
<dbReference type="EMBL" id="JBHMCF010000037">
    <property type="protein sequence ID" value="MFB9474084.1"/>
    <property type="molecule type" value="Genomic_DNA"/>
</dbReference>
<dbReference type="RefSeq" id="WP_379484330.1">
    <property type="nucleotide sequence ID" value="NZ_JBHMCF010000037.1"/>
</dbReference>
<evidence type="ECO:0000313" key="4">
    <source>
        <dbReference type="Proteomes" id="UP001589568"/>
    </source>
</evidence>
<proteinExistence type="predicted"/>
<dbReference type="InterPro" id="IPR036188">
    <property type="entry name" value="FAD/NAD-bd_sf"/>
</dbReference>
<feature type="compositionally biased region" description="Low complexity" evidence="1">
    <location>
        <begin position="71"/>
        <end position="90"/>
    </location>
</feature>
<dbReference type="SUPFAM" id="SSF51905">
    <property type="entry name" value="FAD/NAD(P)-binding domain"/>
    <property type="match status" value="1"/>
</dbReference>
<dbReference type="Gene3D" id="3.50.50.60">
    <property type="entry name" value="FAD/NAD(P)-binding domain"/>
    <property type="match status" value="1"/>
</dbReference>
<dbReference type="InterPro" id="IPR006076">
    <property type="entry name" value="FAD-dep_OxRdtase"/>
</dbReference>
<accession>A0ABV5NWN1</accession>
<organism evidence="3 4">
    <name type="scientific">Nonomuraea salmonea</name>
    <dbReference type="NCBI Taxonomy" id="46181"/>
    <lineage>
        <taxon>Bacteria</taxon>
        <taxon>Bacillati</taxon>
        <taxon>Actinomycetota</taxon>
        <taxon>Actinomycetes</taxon>
        <taxon>Streptosporangiales</taxon>
        <taxon>Streptosporangiaceae</taxon>
        <taxon>Nonomuraea</taxon>
    </lineage>
</organism>
<evidence type="ECO:0000259" key="2">
    <source>
        <dbReference type="Pfam" id="PF01266"/>
    </source>
</evidence>